<protein>
    <submittedName>
        <fullName evidence="2">Uncharacterized protein</fullName>
    </submittedName>
</protein>
<evidence type="ECO:0000313" key="3">
    <source>
        <dbReference type="Proteomes" id="UP000092665"/>
    </source>
</evidence>
<keyword evidence="3" id="KW-1185">Reference proteome</keyword>
<reference evidence="3" key="1">
    <citation type="submission" date="2015-11" db="EMBL/GenBank/DDBJ databases">
        <authorList>
            <person name="Tobias N.J."/>
            <person name="Mishra B."/>
            <person name="Gupta D.K."/>
            <person name="Thines M."/>
            <person name="Stinear T.P."/>
            <person name="Bode H.B."/>
        </authorList>
    </citation>
    <scope>NUCLEOTIDE SEQUENCE [LARGE SCALE GENOMIC DNA]</scope>
    <source>
        <strain evidence="3">PB45.5</strain>
    </source>
</reference>
<sequence>MLPQKRSVFAVVSGSFDIDLRPQKVKSALFHLFIVAAVWFFVLGLMRGISWEEKAMEYLCMLIIIYVH</sequence>
<dbReference type="Proteomes" id="UP000092665">
    <property type="component" value="Unassembled WGS sequence"/>
</dbReference>
<dbReference type="AlphaFoldDB" id="A0A1B8YEH4"/>
<dbReference type="EMBL" id="LOIC01000082">
    <property type="protein sequence ID" value="OCA53551.1"/>
    <property type="molecule type" value="Genomic_DNA"/>
</dbReference>
<proteinExistence type="predicted"/>
<name>A0A1B8YEH4_9GAMM</name>
<evidence type="ECO:0000256" key="1">
    <source>
        <dbReference type="SAM" id="Phobius"/>
    </source>
</evidence>
<organism evidence="2 3">
    <name type="scientific">Photorhabdus namnaonensis</name>
    <dbReference type="NCBI Taxonomy" id="1851568"/>
    <lineage>
        <taxon>Bacteria</taxon>
        <taxon>Pseudomonadati</taxon>
        <taxon>Pseudomonadota</taxon>
        <taxon>Gammaproteobacteria</taxon>
        <taxon>Enterobacterales</taxon>
        <taxon>Morganellaceae</taxon>
        <taxon>Photorhabdus</taxon>
    </lineage>
</organism>
<keyword evidence="1" id="KW-0472">Membrane</keyword>
<evidence type="ECO:0000313" key="2">
    <source>
        <dbReference type="EMBL" id="OCA53551.1"/>
    </source>
</evidence>
<feature type="transmembrane region" description="Helical" evidence="1">
    <location>
        <begin position="28"/>
        <end position="46"/>
    </location>
</feature>
<comment type="caution">
    <text evidence="2">The sequence shown here is derived from an EMBL/GenBank/DDBJ whole genome shotgun (WGS) entry which is preliminary data.</text>
</comment>
<accession>A0A1B8YEH4</accession>
<gene>
    <name evidence="2" type="ORF">Phpb_03609</name>
</gene>
<keyword evidence="1" id="KW-1133">Transmembrane helix</keyword>
<keyword evidence="1" id="KW-0812">Transmembrane</keyword>